<dbReference type="Proteomes" id="UP000887575">
    <property type="component" value="Unassembled WGS sequence"/>
</dbReference>
<organism evidence="2 3">
    <name type="scientific">Mesorhabditis belari</name>
    <dbReference type="NCBI Taxonomy" id="2138241"/>
    <lineage>
        <taxon>Eukaryota</taxon>
        <taxon>Metazoa</taxon>
        <taxon>Ecdysozoa</taxon>
        <taxon>Nematoda</taxon>
        <taxon>Chromadorea</taxon>
        <taxon>Rhabditida</taxon>
        <taxon>Rhabditina</taxon>
        <taxon>Rhabditomorpha</taxon>
        <taxon>Rhabditoidea</taxon>
        <taxon>Rhabditidae</taxon>
        <taxon>Mesorhabditinae</taxon>
        <taxon>Mesorhabditis</taxon>
    </lineage>
</organism>
<keyword evidence="1" id="KW-1133">Transmembrane helix</keyword>
<accession>A0AAF3FL85</accession>
<evidence type="ECO:0000313" key="3">
    <source>
        <dbReference type="WBParaSite" id="MBELARI_LOCUS7901"/>
    </source>
</evidence>
<feature type="transmembrane region" description="Helical" evidence="1">
    <location>
        <begin position="58"/>
        <end position="84"/>
    </location>
</feature>
<keyword evidence="1" id="KW-0812">Transmembrane</keyword>
<evidence type="ECO:0000313" key="2">
    <source>
        <dbReference type="Proteomes" id="UP000887575"/>
    </source>
</evidence>
<protein>
    <submittedName>
        <fullName evidence="3">Uncharacterized protein</fullName>
    </submittedName>
</protein>
<reference evidence="3" key="1">
    <citation type="submission" date="2024-02" db="UniProtKB">
        <authorList>
            <consortium name="WormBaseParasite"/>
        </authorList>
    </citation>
    <scope>IDENTIFICATION</scope>
</reference>
<keyword evidence="2" id="KW-1185">Reference proteome</keyword>
<name>A0AAF3FL85_9BILA</name>
<dbReference type="WBParaSite" id="MBELARI_LOCUS7901">
    <property type="protein sequence ID" value="MBELARI_LOCUS7901"/>
    <property type="gene ID" value="MBELARI_LOCUS7901"/>
</dbReference>
<evidence type="ECO:0000256" key="1">
    <source>
        <dbReference type="SAM" id="Phobius"/>
    </source>
</evidence>
<proteinExistence type="predicted"/>
<sequence length="182" mass="21273">MHPIARQFVINALQSLNKPKEKQPQFFIEIDRDDLENYVHNMGERYFLSTIMGNKPNFYLIFLAIILFLLCSAIVFYIIIYFFVNKRRLSIPRIHWGAPPTQTDEYMARQKTLEDALLAIQSWNTGKNSYKAAVMYLKSQWVIPRTSLLQMNFPQDFLSNVNAAPLTEQDAKERLQESFGLS</sequence>
<keyword evidence="1" id="KW-0472">Membrane</keyword>
<dbReference type="AlphaFoldDB" id="A0AAF3FL85"/>